<keyword evidence="1" id="KW-0175">Coiled coil</keyword>
<feature type="compositionally biased region" description="Low complexity" evidence="2">
    <location>
        <begin position="291"/>
        <end position="306"/>
    </location>
</feature>
<feature type="region of interest" description="Disordered" evidence="2">
    <location>
        <begin position="1"/>
        <end position="23"/>
    </location>
</feature>
<proteinExistence type="predicted"/>
<accession>A0ABR2IY54</accession>
<evidence type="ECO:0000313" key="3">
    <source>
        <dbReference type="EMBL" id="KAK8870541.1"/>
    </source>
</evidence>
<evidence type="ECO:0000256" key="1">
    <source>
        <dbReference type="SAM" id="Coils"/>
    </source>
</evidence>
<feature type="coiled-coil region" evidence="1">
    <location>
        <begin position="200"/>
        <end position="231"/>
    </location>
</feature>
<feature type="region of interest" description="Disordered" evidence="2">
    <location>
        <begin position="271"/>
        <end position="320"/>
    </location>
</feature>
<sequence length="351" mass="40878">MSGSDNQIDPPYPNYDGSFTGTYEYDPQYSIESQSNLSIEELKEQQIKAIQEMRFEDADDLQQRIFNLSERQSNDIIKQYCDFLILGCDELAKEYSKRRRAALSIQNRNEINARRAITDEFIEKQNTQIHQLKLFEEDLFEQFKALMNRPIDKFDDLNKRALQAGFSGDFTLASELRDEAKDVQVKELKKRQTEFEEIYKKQVNSLLDKQRQELTELQQKLSQNVTLIEKQRKQMIDNESESFRKKIIRKYNRITRKVKVNTYDPVQARQADSVSGSVSGGVRSPSKRFGSQSVSSPSSASRSTTSEFDEGENKLPPVPLEMKKTLHKELDNTFKEICTRYRLTNIQESTI</sequence>
<evidence type="ECO:0000313" key="4">
    <source>
        <dbReference type="Proteomes" id="UP001470230"/>
    </source>
</evidence>
<feature type="compositionally biased region" description="Low complexity" evidence="2">
    <location>
        <begin position="273"/>
        <end position="284"/>
    </location>
</feature>
<name>A0ABR2IY54_9EUKA</name>
<protein>
    <recommendedName>
        <fullName evidence="5">DUF4200 domain-containing protein</fullName>
    </recommendedName>
</protein>
<organism evidence="3 4">
    <name type="scientific">Tritrichomonas musculus</name>
    <dbReference type="NCBI Taxonomy" id="1915356"/>
    <lineage>
        <taxon>Eukaryota</taxon>
        <taxon>Metamonada</taxon>
        <taxon>Parabasalia</taxon>
        <taxon>Tritrichomonadida</taxon>
        <taxon>Tritrichomonadidae</taxon>
        <taxon>Tritrichomonas</taxon>
    </lineage>
</organism>
<dbReference type="EMBL" id="JAPFFF010000014">
    <property type="protein sequence ID" value="KAK8870541.1"/>
    <property type="molecule type" value="Genomic_DNA"/>
</dbReference>
<reference evidence="3 4" key="1">
    <citation type="submission" date="2024-04" db="EMBL/GenBank/DDBJ databases">
        <title>Tritrichomonas musculus Genome.</title>
        <authorList>
            <person name="Alves-Ferreira E."/>
            <person name="Grigg M."/>
            <person name="Lorenzi H."/>
            <person name="Galac M."/>
        </authorList>
    </citation>
    <scope>NUCLEOTIDE SEQUENCE [LARGE SCALE GENOMIC DNA]</scope>
    <source>
        <strain evidence="3 4">EAF2021</strain>
    </source>
</reference>
<comment type="caution">
    <text evidence="3">The sequence shown here is derived from an EMBL/GenBank/DDBJ whole genome shotgun (WGS) entry which is preliminary data.</text>
</comment>
<evidence type="ECO:0008006" key="5">
    <source>
        <dbReference type="Google" id="ProtNLM"/>
    </source>
</evidence>
<evidence type="ECO:0000256" key="2">
    <source>
        <dbReference type="SAM" id="MobiDB-lite"/>
    </source>
</evidence>
<gene>
    <name evidence="3" type="ORF">M9Y10_008427</name>
</gene>
<keyword evidence="4" id="KW-1185">Reference proteome</keyword>
<dbReference type="Proteomes" id="UP001470230">
    <property type="component" value="Unassembled WGS sequence"/>
</dbReference>